<accession>A0A0V0GSF9</accession>
<sequence length="64" mass="7445">MFRVSSNEVFSFVRNIYVLSCQMPSSNAPIIGLRTRFTFFPDKKQSWCVKAKCGSLYDDQHSQF</sequence>
<dbReference type="AlphaFoldDB" id="A0A0V0GSF9"/>
<protein>
    <submittedName>
        <fullName evidence="1">Putative ovule protein</fullName>
    </submittedName>
</protein>
<proteinExistence type="predicted"/>
<name>A0A0V0GSF9_SOLCH</name>
<organism evidence="1">
    <name type="scientific">Solanum chacoense</name>
    <name type="common">Chaco potato</name>
    <dbReference type="NCBI Taxonomy" id="4108"/>
    <lineage>
        <taxon>Eukaryota</taxon>
        <taxon>Viridiplantae</taxon>
        <taxon>Streptophyta</taxon>
        <taxon>Embryophyta</taxon>
        <taxon>Tracheophyta</taxon>
        <taxon>Spermatophyta</taxon>
        <taxon>Magnoliopsida</taxon>
        <taxon>eudicotyledons</taxon>
        <taxon>Gunneridae</taxon>
        <taxon>Pentapetalae</taxon>
        <taxon>asterids</taxon>
        <taxon>lamiids</taxon>
        <taxon>Solanales</taxon>
        <taxon>Solanaceae</taxon>
        <taxon>Solanoideae</taxon>
        <taxon>Solaneae</taxon>
        <taxon>Solanum</taxon>
    </lineage>
</organism>
<evidence type="ECO:0000313" key="1">
    <source>
        <dbReference type="EMBL" id="JAP11093.1"/>
    </source>
</evidence>
<dbReference type="EMBL" id="GEDG01031940">
    <property type="protein sequence ID" value="JAP11093.1"/>
    <property type="molecule type" value="Transcribed_RNA"/>
</dbReference>
<reference evidence="1" key="1">
    <citation type="submission" date="2015-12" db="EMBL/GenBank/DDBJ databases">
        <title>Gene expression during late stages of embryo sac development: a critical building block for successful pollen-pistil interactions.</title>
        <authorList>
            <person name="Liu Y."/>
            <person name="Joly V."/>
            <person name="Sabar M."/>
            <person name="Matton D.P."/>
        </authorList>
    </citation>
    <scope>NUCLEOTIDE SEQUENCE</scope>
</reference>